<evidence type="ECO:0000259" key="8">
    <source>
        <dbReference type="PROSITE" id="PS51730"/>
    </source>
</evidence>
<evidence type="ECO:0000313" key="9">
    <source>
        <dbReference type="EMBL" id="OAD52746.1"/>
    </source>
</evidence>
<proteinExistence type="inferred from homology"/>
<name>A0A310SCQ8_9HYME</name>
<keyword evidence="1 5" id="KW-0808">Transferase</keyword>
<evidence type="ECO:0000256" key="7">
    <source>
        <dbReference type="SAM" id="MobiDB-lite"/>
    </source>
</evidence>
<dbReference type="AlphaFoldDB" id="A0A310SCQ8"/>
<keyword evidence="6" id="KW-0175">Coiled coil</keyword>
<dbReference type="Gene3D" id="3.40.630.30">
    <property type="match status" value="1"/>
</dbReference>
<organism evidence="9 10">
    <name type="scientific">Eufriesea mexicana</name>
    <dbReference type="NCBI Taxonomy" id="516756"/>
    <lineage>
        <taxon>Eukaryota</taxon>
        <taxon>Metazoa</taxon>
        <taxon>Ecdysozoa</taxon>
        <taxon>Arthropoda</taxon>
        <taxon>Hexapoda</taxon>
        <taxon>Insecta</taxon>
        <taxon>Pterygota</taxon>
        <taxon>Neoptera</taxon>
        <taxon>Endopterygota</taxon>
        <taxon>Hymenoptera</taxon>
        <taxon>Apocrita</taxon>
        <taxon>Aculeata</taxon>
        <taxon>Apoidea</taxon>
        <taxon>Anthophila</taxon>
        <taxon>Apidae</taxon>
        <taxon>Eufriesea</taxon>
    </lineage>
</organism>
<dbReference type="FunFam" id="3.40.630.30:FF:000060">
    <property type="entry name" value="Alpha-tubulin N-acetyltransferase 1"/>
    <property type="match status" value="1"/>
</dbReference>
<evidence type="ECO:0000256" key="2">
    <source>
        <dbReference type="ARBA" id="ARBA00023315"/>
    </source>
</evidence>
<reference evidence="9 10" key="1">
    <citation type="submission" date="2015-07" db="EMBL/GenBank/DDBJ databases">
        <title>The genome of Eufriesea mexicana.</title>
        <authorList>
            <person name="Pan H."/>
            <person name="Kapheim K."/>
        </authorList>
    </citation>
    <scope>NUCLEOTIDE SEQUENCE [LARGE SCALE GENOMIC DNA]</scope>
    <source>
        <strain evidence="9">0111107269</strain>
        <tissue evidence="9">Whole body</tissue>
    </source>
</reference>
<dbReference type="PANTHER" id="PTHR12327:SF0">
    <property type="entry name" value="ALPHA-TUBULIN N-ACETYLTRANSFERASE 1"/>
    <property type="match status" value="1"/>
</dbReference>
<accession>A0A310SCQ8</accession>
<dbReference type="PROSITE" id="PS51730">
    <property type="entry name" value="GNAT_ATAT"/>
    <property type="match status" value="1"/>
</dbReference>
<dbReference type="GO" id="GO:0019799">
    <property type="term" value="F:tubulin N-acetyltransferase activity"/>
    <property type="evidence" value="ECO:0007669"/>
    <property type="project" value="UniProtKB-UniRule"/>
</dbReference>
<dbReference type="GO" id="GO:0048666">
    <property type="term" value="P:neuron development"/>
    <property type="evidence" value="ECO:0007669"/>
    <property type="project" value="UniProtKB-UniRule"/>
</dbReference>
<comment type="similarity">
    <text evidence="5">Belongs to the acetyltransferase ATAT1 family.</text>
</comment>
<evidence type="ECO:0000256" key="1">
    <source>
        <dbReference type="ARBA" id="ARBA00022679"/>
    </source>
</evidence>
<dbReference type="InterPro" id="IPR038746">
    <property type="entry name" value="Atat"/>
</dbReference>
<sequence>MEFKFNVNKLLPRKINKVTHTLIPENFRGDRRELNECQRQLSRVLDDMGEASARAQGLNKSITNALKLRDTDHVVYLLVDNEANNGLGSVVGLLKTGSKNLFMFDETGAHYQLKPRCILDFYVHESRQRMGLGNILYQHMLSEENIRPVKLAIDRPSEKFLAFLDKYYNLSKIIPQNNKFVVFQGFFDDEHQDVRTNRYSLPPKTSADIGTSSAVHNNLAKNNSSLNGVPYSSSISRTSFGRYAAARPPCSMANIIHNTAMLGPSAERTGVHSASVSDLSKKNTTDGTTNIYTGSSHHRATMNTSDFALPQGISKRKIILDRSSIFPSQSLPEGSRIIDAECSDMELKLLYDQYLQKIMSEIIVKKNAEKYEKLFLSELATIAKECEHNETKLLKLETRERDITNLIKLQDDIDSQIIDANNCIKGDDNEMLEKILSQLHTRLQPLDVLRCNNIVLPDTPEEWEETSKTLKSCSETLKSIMNLIGTKNESYQNISKNIKEFVDTVNNIEEHRKRLEKELCNLQALALKTASLTLMQNHN</sequence>
<dbReference type="HAMAP" id="MF_03130">
    <property type="entry name" value="mec17"/>
    <property type="match status" value="1"/>
</dbReference>
<dbReference type="Pfam" id="PF05301">
    <property type="entry name" value="Acetyltransf_16"/>
    <property type="match status" value="1"/>
</dbReference>
<dbReference type="EMBL" id="KQ769940">
    <property type="protein sequence ID" value="OAD52746.1"/>
    <property type="molecule type" value="Genomic_DNA"/>
</dbReference>
<feature type="binding site" evidence="5">
    <location>
        <begin position="157"/>
        <end position="166"/>
    </location>
    <ligand>
        <name>acetyl-CoA</name>
        <dbReference type="ChEBI" id="CHEBI:57288"/>
    </ligand>
</feature>
<dbReference type="OrthoDB" id="447510at2759"/>
<feature type="coiled-coil region" evidence="6">
    <location>
        <begin position="498"/>
        <end position="528"/>
    </location>
</feature>
<feature type="binding site" evidence="5">
    <location>
        <begin position="121"/>
        <end position="134"/>
    </location>
    <ligand>
        <name>acetyl-CoA</name>
        <dbReference type="ChEBI" id="CHEBI:57288"/>
    </ligand>
</feature>
<dbReference type="EC" id="2.3.1.108" evidence="4 5"/>
<feature type="compositionally biased region" description="Polar residues" evidence="7">
    <location>
        <begin position="285"/>
        <end position="297"/>
    </location>
</feature>
<evidence type="ECO:0000256" key="4">
    <source>
        <dbReference type="ARBA" id="ARBA00066570"/>
    </source>
</evidence>
<protein>
    <recommendedName>
        <fullName evidence="4 5">Alpha-tubulin N-acetyltransferase</fullName>
        <shortName evidence="5">Alpha-TAT</shortName>
        <shortName evidence="5">TAT</shortName>
        <ecNumber evidence="4 5">2.3.1.108</ecNumber>
    </recommendedName>
    <alternativeName>
        <fullName evidence="5">Acetyltransferase mec-17 homolog</fullName>
    </alternativeName>
</protein>
<evidence type="ECO:0000256" key="5">
    <source>
        <dbReference type="HAMAP-Rule" id="MF_03130"/>
    </source>
</evidence>
<comment type="catalytic activity">
    <reaction evidence="3 5">
        <text>L-lysyl-[alpha-tubulin] + acetyl-CoA = N(6)-acetyl-L-lysyl-[alpha-tubulin] + CoA + H(+)</text>
        <dbReference type="Rhea" id="RHEA:15277"/>
        <dbReference type="Rhea" id="RHEA-COMP:11278"/>
        <dbReference type="Rhea" id="RHEA-COMP:11279"/>
        <dbReference type="ChEBI" id="CHEBI:15378"/>
        <dbReference type="ChEBI" id="CHEBI:29969"/>
        <dbReference type="ChEBI" id="CHEBI:57287"/>
        <dbReference type="ChEBI" id="CHEBI:57288"/>
        <dbReference type="ChEBI" id="CHEBI:61930"/>
        <dbReference type="EC" id="2.3.1.108"/>
    </reaction>
</comment>
<dbReference type="GO" id="GO:0005874">
    <property type="term" value="C:microtubule"/>
    <property type="evidence" value="ECO:0007669"/>
    <property type="project" value="InterPro"/>
</dbReference>
<feature type="site" description="Crucial for catalytic activity" evidence="5">
    <location>
        <position position="56"/>
    </location>
</feature>
<feature type="region of interest" description="Disordered" evidence="7">
    <location>
        <begin position="274"/>
        <end position="297"/>
    </location>
</feature>
<dbReference type="PANTHER" id="PTHR12327">
    <property type="entry name" value="ALPHA-TUBULIN N-ACETYLTRANSFERASE 1"/>
    <property type="match status" value="1"/>
</dbReference>
<dbReference type="GO" id="GO:0070507">
    <property type="term" value="P:regulation of microtubule cytoskeleton organization"/>
    <property type="evidence" value="ECO:0007669"/>
    <property type="project" value="UniProtKB-UniRule"/>
</dbReference>
<evidence type="ECO:0000256" key="3">
    <source>
        <dbReference type="ARBA" id="ARBA00051998"/>
    </source>
</evidence>
<evidence type="ECO:0000313" key="10">
    <source>
        <dbReference type="Proteomes" id="UP000250275"/>
    </source>
</evidence>
<dbReference type="Proteomes" id="UP000250275">
    <property type="component" value="Unassembled WGS sequence"/>
</dbReference>
<gene>
    <name evidence="9" type="ORF">WN48_00322</name>
</gene>
<dbReference type="InterPro" id="IPR007965">
    <property type="entry name" value="GNAT_ATAT"/>
</dbReference>
<feature type="domain" description="N-acetyltransferase" evidence="8">
    <location>
        <begin position="1"/>
        <end position="187"/>
    </location>
</feature>
<comment type="function">
    <text evidence="5">Specifically acetylates 'Lys-40' in alpha-tubulin on the lumenal side of microtubules. Promotes microtubule destabilization and accelerates microtubule dynamics; this activity may be independent of acetylation activity. Acetylates alpha-tubulin with a slow enzymatic rate, due to a catalytic site that is not optimized for acetyl transfer. Enters the microtubule through each end and diffuses quickly throughout the lumen of microtubules. Acetylates only long/old microtubules because of its slow acetylation rate since it does not have time to act on dynamically unstable microtubules before the enzyme is released.</text>
</comment>
<keyword evidence="2 5" id="KW-0012">Acyltransferase</keyword>
<keyword evidence="10" id="KW-1185">Reference proteome</keyword>
<evidence type="ECO:0000256" key="6">
    <source>
        <dbReference type="SAM" id="Coils"/>
    </source>
</evidence>